<keyword evidence="4" id="KW-1185">Reference proteome</keyword>
<dbReference type="RefSeq" id="WP_268881065.1">
    <property type="nucleotide sequence ID" value="NZ_CP114029.1"/>
</dbReference>
<dbReference type="InterPro" id="IPR051557">
    <property type="entry name" value="NipSnap_domain"/>
</dbReference>
<dbReference type="Proteomes" id="UP001164020">
    <property type="component" value="Chromosome"/>
</dbReference>
<dbReference type="PANTHER" id="PTHR21017:SF17">
    <property type="entry name" value="PROTEIN NIPSNAP"/>
    <property type="match status" value="1"/>
</dbReference>
<accession>A0ABY7BXS8</accession>
<reference evidence="3" key="1">
    <citation type="submission" date="2022-12" db="EMBL/GenBank/DDBJ databases">
        <title>Jiella pelagia sp. nov., isolated from phosphonate enriched culture of Northwest Pacific surface seawater.</title>
        <authorList>
            <person name="Shin D.Y."/>
            <person name="Hwang C.Y."/>
        </authorList>
    </citation>
    <scope>NUCLEOTIDE SEQUENCE</scope>
    <source>
        <strain evidence="3">HL-NP1</strain>
    </source>
</reference>
<protein>
    <submittedName>
        <fullName evidence="3">NIPSNAP family protein</fullName>
    </submittedName>
</protein>
<dbReference type="InterPro" id="IPR012577">
    <property type="entry name" value="NIPSNAP"/>
</dbReference>
<dbReference type="EMBL" id="CP114029">
    <property type="protein sequence ID" value="WAP68639.1"/>
    <property type="molecule type" value="Genomic_DNA"/>
</dbReference>
<dbReference type="InterPro" id="IPR011008">
    <property type="entry name" value="Dimeric_a/b-barrel"/>
</dbReference>
<dbReference type="PANTHER" id="PTHR21017">
    <property type="entry name" value="NIPSNAP-RELATED"/>
    <property type="match status" value="1"/>
</dbReference>
<dbReference type="Pfam" id="PF07978">
    <property type="entry name" value="NIPSNAP"/>
    <property type="match status" value="1"/>
</dbReference>
<dbReference type="SUPFAM" id="SSF54909">
    <property type="entry name" value="Dimeric alpha+beta barrel"/>
    <property type="match status" value="1"/>
</dbReference>
<proteinExistence type="inferred from homology"/>
<sequence>MLYDVRTYACRPGTLKKQMALYEEHGYPVQTRHLGEPLAFMVAETGPVNSYTHIWVYDGAADREAKRAALGADPEWRAYLVRSDEADYLVSQENKLMTPVGFAPIRR</sequence>
<name>A0ABY7BXS8_9HYPH</name>
<evidence type="ECO:0000259" key="2">
    <source>
        <dbReference type="Pfam" id="PF07978"/>
    </source>
</evidence>
<organism evidence="3 4">
    <name type="scientific">Jiella pelagia</name>
    <dbReference type="NCBI Taxonomy" id="2986949"/>
    <lineage>
        <taxon>Bacteria</taxon>
        <taxon>Pseudomonadati</taxon>
        <taxon>Pseudomonadota</taxon>
        <taxon>Alphaproteobacteria</taxon>
        <taxon>Hyphomicrobiales</taxon>
        <taxon>Aurantimonadaceae</taxon>
        <taxon>Jiella</taxon>
    </lineage>
</organism>
<feature type="domain" description="NIPSNAP" evidence="2">
    <location>
        <begin position="3"/>
        <end position="104"/>
    </location>
</feature>
<evidence type="ECO:0000256" key="1">
    <source>
        <dbReference type="ARBA" id="ARBA00005291"/>
    </source>
</evidence>
<evidence type="ECO:0000313" key="3">
    <source>
        <dbReference type="EMBL" id="WAP68639.1"/>
    </source>
</evidence>
<dbReference type="Gene3D" id="3.30.70.100">
    <property type="match status" value="1"/>
</dbReference>
<evidence type="ECO:0000313" key="4">
    <source>
        <dbReference type="Proteomes" id="UP001164020"/>
    </source>
</evidence>
<gene>
    <name evidence="3" type="ORF">OH818_25740</name>
</gene>
<comment type="similarity">
    <text evidence="1">Belongs to the NipSnap family.</text>
</comment>